<keyword evidence="3 5" id="KW-1015">Disulfide bond</keyword>
<dbReference type="GO" id="GO:0005615">
    <property type="term" value="C:extracellular space"/>
    <property type="evidence" value="ECO:0007669"/>
    <property type="project" value="TreeGrafter"/>
</dbReference>
<dbReference type="Gene3D" id="2.40.50.120">
    <property type="match status" value="1"/>
</dbReference>
<feature type="disulfide bond" evidence="5">
    <location>
        <begin position="54"/>
        <end position="158"/>
    </location>
</feature>
<dbReference type="GO" id="GO:0008191">
    <property type="term" value="F:metalloendopeptidase inhibitor activity"/>
    <property type="evidence" value="ECO:0007669"/>
    <property type="project" value="InterPro"/>
</dbReference>
<dbReference type="InterPro" id="IPR001134">
    <property type="entry name" value="Netrin_domain"/>
</dbReference>
<dbReference type="EMBL" id="JOJR01001710">
    <property type="protein sequence ID" value="RCN29976.1"/>
    <property type="molecule type" value="Genomic_DNA"/>
</dbReference>
<dbReference type="InterPro" id="IPR001820">
    <property type="entry name" value="TIMP"/>
</dbReference>
<feature type="binding site" evidence="4">
    <location>
        <position position="52"/>
    </location>
    <ligand>
        <name>Zn(2+)</name>
        <dbReference type="ChEBI" id="CHEBI:29105"/>
        <note>ligand shared with metalloproteinase partner</note>
    </ligand>
</feature>
<dbReference type="GO" id="GO:0051045">
    <property type="term" value="P:negative regulation of membrane protein ectodomain proteolysis"/>
    <property type="evidence" value="ECO:0007669"/>
    <property type="project" value="TreeGrafter"/>
</dbReference>
<keyword evidence="4" id="KW-0479">Metal-binding</keyword>
<dbReference type="GO" id="GO:0031012">
    <property type="term" value="C:extracellular matrix"/>
    <property type="evidence" value="ECO:0007669"/>
    <property type="project" value="TreeGrafter"/>
</dbReference>
<feature type="compositionally biased region" description="Basic and acidic residues" evidence="6">
    <location>
        <begin position="296"/>
        <end position="313"/>
    </location>
</feature>
<dbReference type="Pfam" id="PF00965">
    <property type="entry name" value="TIMP"/>
    <property type="match status" value="1"/>
</dbReference>
<evidence type="ECO:0000259" key="7">
    <source>
        <dbReference type="PROSITE" id="PS50189"/>
    </source>
</evidence>
<feature type="region of interest" description="Disordered" evidence="6">
    <location>
        <begin position="181"/>
        <end position="408"/>
    </location>
</feature>
<feature type="disulfide bond" evidence="5">
    <location>
        <begin position="52"/>
        <end position="130"/>
    </location>
</feature>
<feature type="compositionally biased region" description="Basic and acidic residues" evidence="6">
    <location>
        <begin position="320"/>
        <end position="337"/>
    </location>
</feature>
<feature type="compositionally biased region" description="Acidic residues" evidence="6">
    <location>
        <begin position="386"/>
        <end position="400"/>
    </location>
</feature>
<evidence type="ECO:0000256" key="4">
    <source>
        <dbReference type="PIRSR" id="PIRSR601820-1"/>
    </source>
</evidence>
<dbReference type="PANTHER" id="PTHR11844:SF33">
    <property type="entry name" value="TISSUE INHIBITOR OF METALLOPROTEINASE"/>
    <property type="match status" value="1"/>
</dbReference>
<dbReference type="PANTHER" id="PTHR11844">
    <property type="entry name" value="METALLOPROTEASE INHIBITOR"/>
    <property type="match status" value="1"/>
</dbReference>
<evidence type="ECO:0000313" key="9">
    <source>
        <dbReference type="Proteomes" id="UP000252519"/>
    </source>
</evidence>
<evidence type="ECO:0000256" key="3">
    <source>
        <dbReference type="ARBA" id="ARBA00023157"/>
    </source>
</evidence>
<dbReference type="GO" id="GO:0002020">
    <property type="term" value="F:protease binding"/>
    <property type="evidence" value="ECO:0007669"/>
    <property type="project" value="TreeGrafter"/>
</dbReference>
<keyword evidence="2" id="KW-0964">Secreted</keyword>
<gene>
    <name evidence="8" type="ORF">ANCCAN_24259</name>
</gene>
<protein>
    <recommendedName>
        <fullName evidence="7">NTR domain-containing protein</fullName>
    </recommendedName>
</protein>
<evidence type="ECO:0000313" key="8">
    <source>
        <dbReference type="EMBL" id="RCN29976.1"/>
    </source>
</evidence>
<evidence type="ECO:0000256" key="2">
    <source>
        <dbReference type="ARBA" id="ARBA00022525"/>
    </source>
</evidence>
<dbReference type="InterPro" id="IPR008993">
    <property type="entry name" value="TIMP-like_OB-fold"/>
</dbReference>
<dbReference type="SUPFAM" id="SSF50242">
    <property type="entry name" value="TIMP-like"/>
    <property type="match status" value="1"/>
</dbReference>
<dbReference type="GO" id="GO:0046872">
    <property type="term" value="F:metal ion binding"/>
    <property type="evidence" value="ECO:0007669"/>
    <property type="project" value="UniProtKB-KW"/>
</dbReference>
<keyword evidence="9" id="KW-1185">Reference proteome</keyword>
<dbReference type="PROSITE" id="PS50189">
    <property type="entry name" value="NTR"/>
    <property type="match status" value="1"/>
</dbReference>
<sequence>MSVMQFSKSIGVKNNVADNNVVGSNGFGEDLIERMISLVVFIACLTAAHATCSCKQFESVKEAFCQSEYVLLARVLSINGRHGELSTNASNSTDTTDSGTWSYNIWHLRTWKGPVVATSALTTPNSESECGVTGLLQGWDYFLTGKKGKHGEITFTSCDVVMPWYQVTSEEIELLRELREDPKECGKNGEPLEENDETKVEENGEETEQENDEKKVEENDEKTEEGNDEKPVEENDEKKVEENYEKTAEGNDVKPGEGNDEKKVEENDEKTEEGNDEKPVEENDAKRVEENDEKTEEGNDVKPGEGNDEKKVEENDEKTEEGNDEKPAEENDAKKVEENDEKTEEGNEEKLVEENDEKKAEENYEKTAEGNDVKPGKGNDEKNVEENDEISIEEYDEADLQESGGRKQ</sequence>
<reference evidence="8 9" key="1">
    <citation type="submission" date="2014-10" db="EMBL/GenBank/DDBJ databases">
        <title>Draft genome of the hookworm Ancylostoma caninum.</title>
        <authorList>
            <person name="Mitreva M."/>
        </authorList>
    </citation>
    <scope>NUCLEOTIDE SEQUENCE [LARGE SCALE GENOMIC DNA]</scope>
    <source>
        <strain evidence="8 9">Baltimore</strain>
    </source>
</reference>
<comment type="subcellular location">
    <subcellularLocation>
        <location evidence="1">Secreted</location>
    </subcellularLocation>
</comment>
<dbReference type="OrthoDB" id="6041373at2759"/>
<feature type="domain" description="NTR" evidence="7">
    <location>
        <begin position="52"/>
        <end position="185"/>
    </location>
</feature>
<dbReference type="STRING" id="29170.A0A368FCV7"/>
<feature type="compositionally biased region" description="Basic and acidic residues" evidence="6">
    <location>
        <begin position="344"/>
        <end position="385"/>
    </location>
</feature>
<evidence type="ECO:0000256" key="6">
    <source>
        <dbReference type="SAM" id="MobiDB-lite"/>
    </source>
</evidence>
<accession>A0A368FCV7</accession>
<dbReference type="Proteomes" id="UP000252519">
    <property type="component" value="Unassembled WGS sequence"/>
</dbReference>
<feature type="compositionally biased region" description="Basic and acidic residues" evidence="6">
    <location>
        <begin position="224"/>
        <end position="265"/>
    </location>
</feature>
<keyword evidence="4" id="KW-0862">Zinc</keyword>
<evidence type="ECO:0000256" key="1">
    <source>
        <dbReference type="ARBA" id="ARBA00004613"/>
    </source>
</evidence>
<name>A0A368FCV7_ANCCA</name>
<dbReference type="AlphaFoldDB" id="A0A368FCV7"/>
<comment type="caution">
    <text evidence="8">The sequence shown here is derived from an EMBL/GenBank/DDBJ whole genome shotgun (WGS) entry which is preliminary data.</text>
</comment>
<feature type="compositionally biased region" description="Basic and acidic residues" evidence="6">
    <location>
        <begin position="272"/>
        <end position="289"/>
    </location>
</feature>
<organism evidence="8 9">
    <name type="scientific">Ancylostoma caninum</name>
    <name type="common">Dog hookworm</name>
    <dbReference type="NCBI Taxonomy" id="29170"/>
    <lineage>
        <taxon>Eukaryota</taxon>
        <taxon>Metazoa</taxon>
        <taxon>Ecdysozoa</taxon>
        <taxon>Nematoda</taxon>
        <taxon>Chromadorea</taxon>
        <taxon>Rhabditida</taxon>
        <taxon>Rhabditina</taxon>
        <taxon>Rhabditomorpha</taxon>
        <taxon>Strongyloidea</taxon>
        <taxon>Ancylostomatidae</taxon>
        <taxon>Ancylostomatinae</taxon>
        <taxon>Ancylostoma</taxon>
    </lineage>
</organism>
<proteinExistence type="predicted"/>
<evidence type="ECO:0000256" key="5">
    <source>
        <dbReference type="PIRSR" id="PIRSR601820-3"/>
    </source>
</evidence>